<protein>
    <submittedName>
        <fullName evidence="1">Uncharacterized protein</fullName>
    </submittedName>
</protein>
<organism evidence="1 2">
    <name type="scientific">Pseudogemmobacter humi</name>
    <dbReference type="NCBI Taxonomy" id="2483812"/>
    <lineage>
        <taxon>Bacteria</taxon>
        <taxon>Pseudomonadati</taxon>
        <taxon>Pseudomonadota</taxon>
        <taxon>Alphaproteobacteria</taxon>
        <taxon>Rhodobacterales</taxon>
        <taxon>Paracoccaceae</taxon>
        <taxon>Pseudogemmobacter</taxon>
    </lineage>
</organism>
<name>A0A3P5XT92_9RHOB</name>
<dbReference type="EMBL" id="UXAW01000119">
    <property type="protein sequence ID" value="VDC33592.1"/>
    <property type="molecule type" value="Genomic_DNA"/>
</dbReference>
<dbReference type="AlphaFoldDB" id="A0A3P5XT92"/>
<proteinExistence type="predicted"/>
<dbReference type="Proteomes" id="UP000277498">
    <property type="component" value="Unassembled WGS sequence"/>
</dbReference>
<gene>
    <name evidence="1" type="ORF">XINFAN_03905</name>
</gene>
<reference evidence="1 2" key="1">
    <citation type="submission" date="2018-11" db="EMBL/GenBank/DDBJ databases">
        <authorList>
            <person name="Criscuolo A."/>
        </authorList>
    </citation>
    <scope>NUCLEOTIDE SEQUENCE [LARGE SCALE GENOMIC DNA]</scope>
    <source>
        <strain evidence="1">ACIP111625</strain>
    </source>
</reference>
<sequence>MTVAAAAGNGTFIAAQTVRIESAGETGHGFLIHHAGLCWVILPRHVAGDSRRVTVFSGAPVVHSPALIETPFWEGMDLAIGQLRGAVEERCTAGLPLISGEVRAGTGGEVHLQRLRSSGEVERIPMQITRTDYLTLEAMVTKPGEELFKGSSGAFLFEGDRPIGMITEALTPTEGRFIRIEEIGQNIARRISRQAAPVAAGGGAVSAPEAPDSVGLAFEAVSAILPPLTPDQGEANLTGPGLYAFSLSRPNRIAFRVRGEAAAILSRVRIRATDEEGFAVPRDITVEVAADGAGQRARPFAMGVMGPDGTLELTGAATSARWVYVTIRSAWDEAPVGIDAVSFH</sequence>
<evidence type="ECO:0000313" key="1">
    <source>
        <dbReference type="EMBL" id="VDC33592.1"/>
    </source>
</evidence>
<evidence type="ECO:0000313" key="2">
    <source>
        <dbReference type="Proteomes" id="UP000277498"/>
    </source>
</evidence>
<keyword evidence="2" id="KW-1185">Reference proteome</keyword>
<accession>A0A3P5XT92</accession>